<evidence type="ECO:0000313" key="7">
    <source>
        <dbReference type="Proteomes" id="UP000824169"/>
    </source>
</evidence>
<dbReference type="InterPro" id="IPR016035">
    <property type="entry name" value="Acyl_Trfase/lysoPLipase"/>
</dbReference>
<evidence type="ECO:0000256" key="4">
    <source>
        <dbReference type="PROSITE-ProRule" id="PRU01161"/>
    </source>
</evidence>
<keyword evidence="2 4" id="KW-0442">Lipid degradation</keyword>
<dbReference type="InterPro" id="IPR045943">
    <property type="entry name" value="DUF6363"/>
</dbReference>
<feature type="active site" description="Proton acceptor" evidence="4">
    <location>
        <position position="162"/>
    </location>
</feature>
<protein>
    <submittedName>
        <fullName evidence="6">Patatin family protein</fullName>
    </submittedName>
</protein>
<feature type="domain" description="PNPLA" evidence="5">
    <location>
        <begin position="6"/>
        <end position="175"/>
    </location>
</feature>
<evidence type="ECO:0000313" key="6">
    <source>
        <dbReference type="EMBL" id="HIV25751.1"/>
    </source>
</evidence>
<reference evidence="6" key="1">
    <citation type="submission" date="2020-10" db="EMBL/GenBank/DDBJ databases">
        <authorList>
            <person name="Gilroy R."/>
        </authorList>
    </citation>
    <scope>NUCLEOTIDE SEQUENCE</scope>
    <source>
        <strain evidence="6">CHK188-20938</strain>
    </source>
</reference>
<feature type="short sequence motif" description="DGA/G" evidence="4">
    <location>
        <begin position="162"/>
        <end position="164"/>
    </location>
</feature>
<comment type="caution">
    <text evidence="6">The sequence shown here is derived from an EMBL/GenBank/DDBJ whole genome shotgun (WGS) entry which is preliminary data.</text>
</comment>
<feature type="short sequence motif" description="GXSXG" evidence="4">
    <location>
        <begin position="37"/>
        <end position="41"/>
    </location>
</feature>
<dbReference type="PANTHER" id="PTHR14226:SF25">
    <property type="entry name" value="PHOSPHOESTERASE"/>
    <property type="match status" value="1"/>
</dbReference>
<feature type="active site" description="Nucleophile" evidence="4">
    <location>
        <position position="39"/>
    </location>
</feature>
<comment type="caution">
    <text evidence="4">Lacks conserved residue(s) required for the propagation of feature annotation.</text>
</comment>
<dbReference type="Proteomes" id="UP000824169">
    <property type="component" value="Unassembled WGS sequence"/>
</dbReference>
<dbReference type="GO" id="GO:0016787">
    <property type="term" value="F:hydrolase activity"/>
    <property type="evidence" value="ECO:0007669"/>
    <property type="project" value="UniProtKB-UniRule"/>
</dbReference>
<dbReference type="CDD" id="cd07208">
    <property type="entry name" value="Pat_hypo_Ecoli_yjju_like"/>
    <property type="match status" value="1"/>
</dbReference>
<accession>A0A9D1TAM5</accession>
<gene>
    <name evidence="6" type="ORF">IAB71_08265</name>
</gene>
<evidence type="ECO:0000259" key="5">
    <source>
        <dbReference type="PROSITE" id="PS51635"/>
    </source>
</evidence>
<organism evidence="6 7">
    <name type="scientific">Candidatus Scatomonas pullistercoris</name>
    <dbReference type="NCBI Taxonomy" id="2840920"/>
    <lineage>
        <taxon>Bacteria</taxon>
        <taxon>Bacillati</taxon>
        <taxon>Bacillota</taxon>
        <taxon>Clostridia</taxon>
        <taxon>Lachnospirales</taxon>
        <taxon>Lachnospiraceae</taxon>
        <taxon>Lachnospiraceae incertae sedis</taxon>
        <taxon>Candidatus Scatomonas</taxon>
    </lineage>
</organism>
<dbReference type="GO" id="GO:0016042">
    <property type="term" value="P:lipid catabolic process"/>
    <property type="evidence" value="ECO:0007669"/>
    <property type="project" value="UniProtKB-UniRule"/>
</dbReference>
<dbReference type="InterPro" id="IPR037483">
    <property type="entry name" value="YjjU-like"/>
</dbReference>
<dbReference type="AlphaFoldDB" id="A0A9D1TAM5"/>
<dbReference type="Pfam" id="PF01734">
    <property type="entry name" value="Patatin"/>
    <property type="match status" value="1"/>
</dbReference>
<dbReference type="SUPFAM" id="SSF52151">
    <property type="entry name" value="FabD/lysophospholipase-like"/>
    <property type="match status" value="1"/>
</dbReference>
<dbReference type="PROSITE" id="PS51635">
    <property type="entry name" value="PNPLA"/>
    <property type="match status" value="1"/>
</dbReference>
<evidence type="ECO:0000256" key="2">
    <source>
        <dbReference type="ARBA" id="ARBA00022963"/>
    </source>
</evidence>
<reference evidence="6" key="2">
    <citation type="journal article" date="2021" name="PeerJ">
        <title>Extensive microbial diversity within the chicken gut microbiome revealed by metagenomics and culture.</title>
        <authorList>
            <person name="Gilroy R."/>
            <person name="Ravi A."/>
            <person name="Getino M."/>
            <person name="Pursley I."/>
            <person name="Horton D.L."/>
            <person name="Alikhan N.F."/>
            <person name="Baker D."/>
            <person name="Gharbi K."/>
            <person name="Hall N."/>
            <person name="Watson M."/>
            <person name="Adriaenssens E.M."/>
            <person name="Foster-Nyarko E."/>
            <person name="Jarju S."/>
            <person name="Secka A."/>
            <person name="Antonio M."/>
            <person name="Oren A."/>
            <person name="Chaudhuri R.R."/>
            <person name="La Ragione R."/>
            <person name="Hildebrand F."/>
            <person name="Pallen M.J."/>
        </authorList>
    </citation>
    <scope>NUCLEOTIDE SEQUENCE</scope>
    <source>
        <strain evidence="6">CHK188-20938</strain>
    </source>
</reference>
<name>A0A9D1TAM5_9FIRM</name>
<dbReference type="Gene3D" id="3.40.1090.10">
    <property type="entry name" value="Cytosolic phospholipase A2 catalytic domain"/>
    <property type="match status" value="2"/>
</dbReference>
<sequence length="290" mass="33408">MIRAGLVLEGGAMRGIFTAGVLDYLMEQNCWLSYVAGVSAGSSNAADYVSRQIGRTRDCMAVRDRDKQYINTNPVKFLKSGEIFDMDMLYNRYPNELFPFDYDTYFHSKIACELVLTNCLTGRAEYLDERSDKKRLLSLIAGSSSVPLMSRMVEVDGTPYLDGGLADSIPILHTMEKGYRKIVVVLTRRKGYRKKEKSAVHGLIRLYYRKYPELVRTIISRGRVYNRTMELVEKWEAEGKIFVIRPEAPPVSRTEKDCEKLLDFYRHGYEQMQDRYGELKGYLKTGEETE</sequence>
<dbReference type="Pfam" id="PF19890">
    <property type="entry name" value="DUF6363"/>
    <property type="match status" value="1"/>
</dbReference>
<keyword evidence="3 4" id="KW-0443">Lipid metabolism</keyword>
<proteinExistence type="predicted"/>
<dbReference type="EMBL" id="DVOO01000024">
    <property type="protein sequence ID" value="HIV25751.1"/>
    <property type="molecule type" value="Genomic_DNA"/>
</dbReference>
<dbReference type="InterPro" id="IPR050301">
    <property type="entry name" value="NTE"/>
</dbReference>
<keyword evidence="1 4" id="KW-0378">Hydrolase</keyword>
<dbReference type="PANTHER" id="PTHR14226">
    <property type="entry name" value="NEUROPATHY TARGET ESTERASE/SWISS CHEESE D.MELANOGASTER"/>
    <property type="match status" value="1"/>
</dbReference>
<evidence type="ECO:0000256" key="1">
    <source>
        <dbReference type="ARBA" id="ARBA00022801"/>
    </source>
</evidence>
<dbReference type="InterPro" id="IPR002641">
    <property type="entry name" value="PNPLA_dom"/>
</dbReference>
<evidence type="ECO:0000256" key="3">
    <source>
        <dbReference type="ARBA" id="ARBA00023098"/>
    </source>
</evidence>